<dbReference type="SUPFAM" id="SSF51658">
    <property type="entry name" value="Xylose isomerase-like"/>
    <property type="match status" value="1"/>
</dbReference>
<dbReference type="InterPro" id="IPR013022">
    <property type="entry name" value="Xyl_isomerase-like_TIM-brl"/>
</dbReference>
<proteinExistence type="inferred from homology"/>
<dbReference type="GO" id="GO:0008270">
    <property type="term" value="F:zinc ion binding"/>
    <property type="evidence" value="ECO:0007669"/>
    <property type="project" value="InterPro"/>
</dbReference>
<keyword evidence="7" id="KW-0234">DNA repair</keyword>
<dbReference type="GO" id="GO:0005634">
    <property type="term" value="C:nucleus"/>
    <property type="evidence" value="ECO:0007669"/>
    <property type="project" value="TreeGrafter"/>
</dbReference>
<dbReference type="Proteomes" id="UP000271162">
    <property type="component" value="Unassembled WGS sequence"/>
</dbReference>
<dbReference type="InterPro" id="IPR018246">
    <property type="entry name" value="AP_endonuc_F2_Zn_BS"/>
</dbReference>
<evidence type="ECO:0000256" key="8">
    <source>
        <dbReference type="SAM" id="MobiDB-lite"/>
    </source>
</evidence>
<dbReference type="SMART" id="SM00518">
    <property type="entry name" value="AP2Ec"/>
    <property type="match status" value="1"/>
</dbReference>
<evidence type="ECO:0000313" key="10">
    <source>
        <dbReference type="EMBL" id="VDL73313.1"/>
    </source>
</evidence>
<dbReference type="PROSITE" id="PS00730">
    <property type="entry name" value="AP_NUCLEASE_F2_2"/>
    <property type="match status" value="1"/>
</dbReference>
<dbReference type="GO" id="GO:0005739">
    <property type="term" value="C:mitochondrion"/>
    <property type="evidence" value="ECO:0007669"/>
    <property type="project" value="TreeGrafter"/>
</dbReference>
<dbReference type="InterPro" id="IPR036237">
    <property type="entry name" value="Xyl_isomerase-like_sf"/>
</dbReference>
<keyword evidence="6" id="KW-0862">Zinc</keyword>
<feature type="compositionally biased region" description="Basic and acidic residues" evidence="8">
    <location>
        <begin position="11"/>
        <end position="45"/>
    </location>
</feature>
<dbReference type="PROSITE" id="PS00729">
    <property type="entry name" value="AP_NUCLEASE_F2_1"/>
    <property type="match status" value="1"/>
</dbReference>
<evidence type="ECO:0000313" key="11">
    <source>
        <dbReference type="Proteomes" id="UP000271162"/>
    </source>
</evidence>
<keyword evidence="11" id="KW-1185">Reference proteome</keyword>
<evidence type="ECO:0000256" key="3">
    <source>
        <dbReference type="ARBA" id="ARBA00022723"/>
    </source>
</evidence>
<dbReference type="GO" id="GO:0006284">
    <property type="term" value="P:base-excision repair"/>
    <property type="evidence" value="ECO:0007669"/>
    <property type="project" value="TreeGrafter"/>
</dbReference>
<feature type="compositionally biased region" description="Basic residues" evidence="8">
    <location>
        <begin position="65"/>
        <end position="74"/>
    </location>
</feature>
<comment type="cofactor">
    <cofactor evidence="1">
        <name>Zn(2+)</name>
        <dbReference type="ChEBI" id="CHEBI:29105"/>
    </cofactor>
</comment>
<sequence>MKRKGSTSKSIKQEVEDHEPSEIGSTNKDKRKVDVTVLREVKNELADETAPDPEGQSATDAVPEKRRRIGKKKAIKTDDDSAVAVKGELDRGDISEVKIAKDNPEVKPEVKVRKRVIATGESEVQRQSRLTIGAKVLAAAANSKKCLGSHVSAAGSVEQAIYNAGAEGNRCMALFVRNQRQWNAKPMDDDTVDRWNRAIKETGFPLSQILPHGSYLMNPGSPDPEKLEKSRTAMLDECKRCERLGIQLYNFHPGSTTGDCTVEECLKTVAATIDYIVDNTDFIVMVVETMAGQGNTVGSTFEQIRDIISMVKNKDRVGVCIDTCHIFAAGYDIRTQAAYDKTMQKFDDVVGLKYLKAFHLNDSKGGLGCRADRHENIGRGRIGKAGFKCIMDDKRLDGIPLVLETPEGDYPREMITLYSL</sequence>
<dbReference type="STRING" id="27835.A0A0N4Y227"/>
<dbReference type="PANTHER" id="PTHR21445:SF0">
    <property type="entry name" value="APURINIC-APYRIMIDINIC ENDONUCLEASE"/>
    <property type="match status" value="1"/>
</dbReference>
<evidence type="ECO:0000259" key="9">
    <source>
        <dbReference type="Pfam" id="PF01261"/>
    </source>
</evidence>
<dbReference type="GO" id="GO:0003906">
    <property type="term" value="F:DNA-(apurinic or apyrimidinic site) endonuclease activity"/>
    <property type="evidence" value="ECO:0007669"/>
    <property type="project" value="TreeGrafter"/>
</dbReference>
<reference evidence="12" key="1">
    <citation type="submission" date="2017-02" db="UniProtKB">
        <authorList>
            <consortium name="WormBaseParasite"/>
        </authorList>
    </citation>
    <scope>IDENTIFICATION</scope>
</reference>
<accession>A0A0N4Y227</accession>
<dbReference type="HAMAP" id="MF_00152">
    <property type="entry name" value="Nfo"/>
    <property type="match status" value="1"/>
</dbReference>
<dbReference type="Pfam" id="PF01261">
    <property type="entry name" value="AP_endonuc_2"/>
    <property type="match status" value="1"/>
</dbReference>
<comment type="similarity">
    <text evidence="2">Belongs to the AP endonuclease 2 family.</text>
</comment>
<organism evidence="12">
    <name type="scientific">Nippostrongylus brasiliensis</name>
    <name type="common">Rat hookworm</name>
    <dbReference type="NCBI Taxonomy" id="27835"/>
    <lineage>
        <taxon>Eukaryota</taxon>
        <taxon>Metazoa</taxon>
        <taxon>Ecdysozoa</taxon>
        <taxon>Nematoda</taxon>
        <taxon>Chromadorea</taxon>
        <taxon>Rhabditida</taxon>
        <taxon>Rhabditina</taxon>
        <taxon>Rhabditomorpha</taxon>
        <taxon>Strongyloidea</taxon>
        <taxon>Heligmosomidae</taxon>
        <taxon>Nippostrongylus</taxon>
    </lineage>
</organism>
<dbReference type="OMA" id="NPRGWAT"/>
<dbReference type="GO" id="GO:0008081">
    <property type="term" value="F:phosphoric diester hydrolase activity"/>
    <property type="evidence" value="ECO:0007669"/>
    <property type="project" value="TreeGrafter"/>
</dbReference>
<dbReference type="PANTHER" id="PTHR21445">
    <property type="entry name" value="ENDONUCLEASE IV ENDODEOXYRIBONUCLEASE IV"/>
    <property type="match status" value="1"/>
</dbReference>
<evidence type="ECO:0000256" key="4">
    <source>
        <dbReference type="ARBA" id="ARBA00022763"/>
    </source>
</evidence>
<evidence type="ECO:0000256" key="2">
    <source>
        <dbReference type="ARBA" id="ARBA00005340"/>
    </source>
</evidence>
<evidence type="ECO:0000256" key="1">
    <source>
        <dbReference type="ARBA" id="ARBA00001947"/>
    </source>
</evidence>
<keyword evidence="3" id="KW-0479">Metal-binding</keyword>
<dbReference type="CDD" id="cd00019">
    <property type="entry name" value="AP2Ec"/>
    <property type="match status" value="1"/>
</dbReference>
<dbReference type="EMBL" id="UYSL01020185">
    <property type="protein sequence ID" value="VDL73313.1"/>
    <property type="molecule type" value="Genomic_DNA"/>
</dbReference>
<dbReference type="PROSITE" id="PS51432">
    <property type="entry name" value="AP_NUCLEASE_F2_4"/>
    <property type="match status" value="1"/>
</dbReference>
<evidence type="ECO:0000256" key="7">
    <source>
        <dbReference type="ARBA" id="ARBA00023204"/>
    </source>
</evidence>
<name>A0A0N4Y227_NIPBR</name>
<dbReference type="AlphaFoldDB" id="A0A0N4Y227"/>
<dbReference type="NCBIfam" id="NF002199">
    <property type="entry name" value="PRK01060.1-4"/>
    <property type="match status" value="1"/>
</dbReference>
<dbReference type="WBParaSite" id="NBR_0000972301-mRNA-1">
    <property type="protein sequence ID" value="NBR_0000972301-mRNA-1"/>
    <property type="gene ID" value="NBR_0000972301"/>
</dbReference>
<dbReference type="InterPro" id="IPR001719">
    <property type="entry name" value="AP_endonuc_2"/>
</dbReference>
<gene>
    <name evidence="10" type="ORF">NBR_LOCUS9724</name>
</gene>
<keyword evidence="5" id="KW-0378">Hydrolase</keyword>
<evidence type="ECO:0000256" key="6">
    <source>
        <dbReference type="ARBA" id="ARBA00022833"/>
    </source>
</evidence>
<evidence type="ECO:0000256" key="5">
    <source>
        <dbReference type="ARBA" id="ARBA00022801"/>
    </source>
</evidence>
<dbReference type="NCBIfam" id="TIGR00587">
    <property type="entry name" value="nfo"/>
    <property type="match status" value="1"/>
</dbReference>
<keyword evidence="4" id="KW-0227">DNA damage</keyword>
<feature type="region of interest" description="Disordered" evidence="8">
    <location>
        <begin position="1"/>
        <end position="77"/>
    </location>
</feature>
<dbReference type="FunFam" id="3.20.20.150:FF:000001">
    <property type="entry name" value="Probable endonuclease 4"/>
    <property type="match status" value="1"/>
</dbReference>
<reference evidence="10 11" key="2">
    <citation type="submission" date="2018-11" db="EMBL/GenBank/DDBJ databases">
        <authorList>
            <consortium name="Pathogen Informatics"/>
        </authorList>
    </citation>
    <scope>NUCLEOTIDE SEQUENCE [LARGE SCALE GENOMIC DNA]</scope>
</reference>
<dbReference type="PROSITE" id="PS00731">
    <property type="entry name" value="AP_NUCLEASE_F2_3"/>
    <property type="match status" value="1"/>
</dbReference>
<feature type="domain" description="Xylose isomerase-like TIM barrel" evidence="9">
    <location>
        <begin position="168"/>
        <end position="412"/>
    </location>
</feature>
<evidence type="ECO:0000313" key="12">
    <source>
        <dbReference type="WBParaSite" id="NBR_0000972301-mRNA-1"/>
    </source>
</evidence>
<dbReference type="Gene3D" id="3.20.20.150">
    <property type="entry name" value="Divalent-metal-dependent TIM barrel enzymes"/>
    <property type="match status" value="1"/>
</dbReference>
<protein>
    <submittedName>
        <fullName evidence="12">DNA-(apurinic or apyrimidinic site) lyase (inferred by orthology to a C. elegans protein)</fullName>
    </submittedName>
</protein>
<dbReference type="GO" id="GO:0003677">
    <property type="term" value="F:DNA binding"/>
    <property type="evidence" value="ECO:0007669"/>
    <property type="project" value="InterPro"/>
</dbReference>